<comment type="caution">
    <text evidence="2">The sequence shown here is derived from an EMBL/GenBank/DDBJ whole genome shotgun (WGS) entry which is preliminary data.</text>
</comment>
<protein>
    <submittedName>
        <fullName evidence="2">Uncharacterized protein</fullName>
    </submittedName>
</protein>
<dbReference type="Proteomes" id="UP000653305">
    <property type="component" value="Unassembled WGS sequence"/>
</dbReference>
<evidence type="ECO:0000256" key="1">
    <source>
        <dbReference type="SAM" id="Phobius"/>
    </source>
</evidence>
<reference evidence="2" key="1">
    <citation type="submission" date="2020-07" db="EMBL/GenBank/DDBJ databases">
        <title>Ethylene signaling mediates host invasion by parasitic plants.</title>
        <authorList>
            <person name="Yoshida S."/>
        </authorList>
    </citation>
    <scope>NUCLEOTIDE SEQUENCE</scope>
    <source>
        <strain evidence="2">Okayama</strain>
    </source>
</reference>
<keyword evidence="1" id="KW-0812">Transmembrane</keyword>
<accession>A0A830CJ68</accession>
<name>A0A830CJ68_9LAMI</name>
<evidence type="ECO:0000313" key="2">
    <source>
        <dbReference type="EMBL" id="GFP95155.1"/>
    </source>
</evidence>
<keyword evidence="1" id="KW-1133">Transmembrane helix</keyword>
<feature type="transmembrane region" description="Helical" evidence="1">
    <location>
        <begin position="57"/>
        <end position="74"/>
    </location>
</feature>
<proteinExistence type="predicted"/>
<dbReference type="AlphaFoldDB" id="A0A830CJ68"/>
<keyword evidence="3" id="KW-1185">Reference proteome</keyword>
<evidence type="ECO:0000313" key="3">
    <source>
        <dbReference type="Proteomes" id="UP000653305"/>
    </source>
</evidence>
<dbReference type="EMBL" id="BMAC01000376">
    <property type="protein sequence ID" value="GFP95155.1"/>
    <property type="molecule type" value="Genomic_DNA"/>
</dbReference>
<sequence>MEAWMYTVPYVIAVYSILFTRGEAEPYRIGATLKQRIESLFVVFCWRMTYLARDDNPLKLIGLYIFLLQYIPLYNSWLNYPNFGRLDCSLALSIQAAMFLTRAYTHAHTVLLVLGFILQTLKNRVFYAQLQKLPADSDDDY</sequence>
<gene>
    <name evidence="2" type="ORF">PHJA_001659900</name>
</gene>
<feature type="transmembrane region" description="Helical" evidence="1">
    <location>
        <begin position="94"/>
        <end position="118"/>
    </location>
</feature>
<organism evidence="2 3">
    <name type="scientific">Phtheirospermum japonicum</name>
    <dbReference type="NCBI Taxonomy" id="374723"/>
    <lineage>
        <taxon>Eukaryota</taxon>
        <taxon>Viridiplantae</taxon>
        <taxon>Streptophyta</taxon>
        <taxon>Embryophyta</taxon>
        <taxon>Tracheophyta</taxon>
        <taxon>Spermatophyta</taxon>
        <taxon>Magnoliopsida</taxon>
        <taxon>eudicotyledons</taxon>
        <taxon>Gunneridae</taxon>
        <taxon>Pentapetalae</taxon>
        <taxon>asterids</taxon>
        <taxon>lamiids</taxon>
        <taxon>Lamiales</taxon>
        <taxon>Orobanchaceae</taxon>
        <taxon>Orobanchaceae incertae sedis</taxon>
        <taxon>Phtheirospermum</taxon>
    </lineage>
</organism>
<keyword evidence="1" id="KW-0472">Membrane</keyword>